<dbReference type="GO" id="GO:0061630">
    <property type="term" value="F:ubiquitin protein ligase activity"/>
    <property type="evidence" value="ECO:0007669"/>
    <property type="project" value="UniProtKB-EC"/>
</dbReference>
<evidence type="ECO:0000256" key="8">
    <source>
        <dbReference type="ARBA" id="ARBA00022737"/>
    </source>
</evidence>
<reference evidence="19 20" key="1">
    <citation type="submission" date="2015-01" db="EMBL/GenBank/DDBJ databases">
        <title>Evolution of Trichinella species and genotypes.</title>
        <authorList>
            <person name="Korhonen P.K."/>
            <person name="Edoardo P."/>
            <person name="Giuseppe L.R."/>
            <person name="Gasser R.B."/>
        </authorList>
    </citation>
    <scope>NUCLEOTIDE SEQUENCE [LARGE SCALE GENOMIC DNA]</scope>
    <source>
        <strain evidence="19">ISS1980</strain>
    </source>
</reference>
<dbReference type="GO" id="GO:0006450">
    <property type="term" value="P:regulation of translational fidelity"/>
    <property type="evidence" value="ECO:0007669"/>
    <property type="project" value="InterPro"/>
</dbReference>
<dbReference type="Gene3D" id="2.20.25.20">
    <property type="match status" value="1"/>
</dbReference>
<dbReference type="Pfam" id="PF22191">
    <property type="entry name" value="IBR_1"/>
    <property type="match status" value="1"/>
</dbReference>
<keyword evidence="12 16" id="KW-1133">Transmembrane helix</keyword>
<dbReference type="CDD" id="cd20355">
    <property type="entry name" value="Rcat_RBR_RNF19"/>
    <property type="match status" value="1"/>
</dbReference>
<dbReference type="OrthoDB" id="1431934at2759"/>
<proteinExistence type="inferred from homology"/>
<evidence type="ECO:0000256" key="5">
    <source>
        <dbReference type="ARBA" id="ARBA00022679"/>
    </source>
</evidence>
<comment type="caution">
    <text evidence="19">The sequence shown here is derived from an EMBL/GenBank/DDBJ whole genome shotgun (WGS) entry which is preliminary data.</text>
</comment>
<name>A0A0V1MYB3_9BILA</name>
<evidence type="ECO:0000256" key="13">
    <source>
        <dbReference type="ARBA" id="ARBA00023136"/>
    </source>
</evidence>
<keyword evidence="5" id="KW-0808">Transferase</keyword>
<dbReference type="InterPro" id="IPR044066">
    <property type="entry name" value="TRIAD_supradom"/>
</dbReference>
<keyword evidence="6 16" id="KW-0812">Transmembrane</keyword>
<dbReference type="SMART" id="SM00647">
    <property type="entry name" value="IBR"/>
    <property type="match status" value="2"/>
</dbReference>
<evidence type="ECO:0000313" key="20">
    <source>
        <dbReference type="Proteomes" id="UP000054843"/>
    </source>
</evidence>
<keyword evidence="20" id="KW-1185">Reference proteome</keyword>
<evidence type="ECO:0000256" key="10">
    <source>
        <dbReference type="ARBA" id="ARBA00022786"/>
    </source>
</evidence>
<dbReference type="SUPFAM" id="SSF141000">
    <property type="entry name" value="Glu-tRNAGln amidotransferase C subunit"/>
    <property type="match status" value="1"/>
</dbReference>
<dbReference type="STRING" id="268474.A0A0V1MYB3"/>
<evidence type="ECO:0000256" key="3">
    <source>
        <dbReference type="ARBA" id="ARBA00004906"/>
    </source>
</evidence>
<comment type="pathway">
    <text evidence="3">Protein modification; protein ubiquitination.</text>
</comment>
<dbReference type="InterPro" id="IPR031127">
    <property type="entry name" value="E3_UB_ligase_RBR"/>
</dbReference>
<dbReference type="FunFam" id="2.20.25.20:FF:000004">
    <property type="entry name" value="RBR-type E3 ubiquitin transferase"/>
    <property type="match status" value="1"/>
</dbReference>
<dbReference type="Gene3D" id="1.20.120.1750">
    <property type="match status" value="1"/>
</dbReference>
<evidence type="ECO:0000256" key="15">
    <source>
        <dbReference type="PROSITE-ProRule" id="PRU00175"/>
    </source>
</evidence>
<evidence type="ECO:0000256" key="9">
    <source>
        <dbReference type="ARBA" id="ARBA00022771"/>
    </source>
</evidence>
<feature type="transmembrane region" description="Helical" evidence="16">
    <location>
        <begin position="481"/>
        <end position="514"/>
    </location>
</feature>
<evidence type="ECO:0000256" key="14">
    <source>
        <dbReference type="ARBA" id="ARBA00061087"/>
    </source>
</evidence>
<dbReference type="PANTHER" id="PTHR11685">
    <property type="entry name" value="RBR FAMILY RING FINGER AND IBR DOMAIN-CONTAINING"/>
    <property type="match status" value="1"/>
</dbReference>
<feature type="transmembrane region" description="Helical" evidence="16">
    <location>
        <begin position="431"/>
        <end position="460"/>
    </location>
</feature>
<organism evidence="19 20">
    <name type="scientific">Trichinella papuae</name>
    <dbReference type="NCBI Taxonomy" id="268474"/>
    <lineage>
        <taxon>Eukaryota</taxon>
        <taxon>Metazoa</taxon>
        <taxon>Ecdysozoa</taxon>
        <taxon>Nematoda</taxon>
        <taxon>Enoplea</taxon>
        <taxon>Dorylaimia</taxon>
        <taxon>Trichinellida</taxon>
        <taxon>Trichinellidae</taxon>
        <taxon>Trichinella</taxon>
    </lineage>
</organism>
<evidence type="ECO:0000259" key="17">
    <source>
        <dbReference type="PROSITE" id="PS50089"/>
    </source>
</evidence>
<comment type="catalytic activity">
    <reaction evidence="1">
        <text>[E2 ubiquitin-conjugating enzyme]-S-ubiquitinyl-L-cysteine + [acceptor protein]-L-lysine = [E2 ubiquitin-conjugating enzyme]-L-cysteine + [acceptor protein]-N(6)-ubiquitinyl-L-lysine.</text>
        <dbReference type="EC" id="2.3.2.31"/>
    </reaction>
</comment>
<dbReference type="InterPro" id="IPR001841">
    <property type="entry name" value="Znf_RING"/>
</dbReference>
<dbReference type="InterPro" id="IPR013083">
    <property type="entry name" value="Znf_RING/FYVE/PHD"/>
</dbReference>
<dbReference type="Proteomes" id="UP000054843">
    <property type="component" value="Unassembled WGS sequence"/>
</dbReference>
<feature type="domain" description="RING-type" evidence="17">
    <location>
        <begin position="208"/>
        <end position="257"/>
    </location>
</feature>
<dbReference type="PROSITE" id="PS51873">
    <property type="entry name" value="TRIAD"/>
    <property type="match status" value="1"/>
</dbReference>
<dbReference type="InterPro" id="IPR036113">
    <property type="entry name" value="Asp/Glu-ADT_sf_sub_c"/>
</dbReference>
<dbReference type="AlphaFoldDB" id="A0A0V1MYB3"/>
<sequence>MGVCPVKVSKTLAALVKRSPDSPTQMFKHSLRMRRFRIGFVTENAHQIDGSDTILQEIKVKLTVSFKVTVVVIHCVAYSVAFEMKKFSSAFILKRVGLTRSGEVLMHERLVNDDKKGDMSTQSAARKSALFRFGRRTKRKSKKTMPVDNSKERNSAVDMVEGMGHSTCGSSSVQSQSLLPVQPTAEAFCDDQQASALPAVSKGATKECPVCVTRQPIEQFPRLICCNHRACLSCLIEVRHALQILESRVNLTCYECNEMLHPDDVYSILKNKPHLIEKYEEFSVRRVLMSDPDTRWCPAPDCSYAVIASGCAACPEIKCERIGCGASFCYHCKMIWHSNQTCDEARASRRSVANSPMQIDVNVKPSDLKACPRCKTYIVKMNDGSCNHMICALCGVEFCWLCLKEISDLHYLSPSGCTFWGKKPWSRKKKLIWQVSMLVGAPVGIALVAGLAVPAIIFGFPVWIGRKIHQRLKYSTKFKRILAILGGVTGGVVLSPVLASLAISVGVPILLAYVYGVVLVSLCRNGYCGVNASNSGVRLDSDETVLSSTVHNELMHERAFLLREVDRQDSENFITSASSDASGQNSIQIQVDVCDSTVPAAERHSRFNVEALSTKTFETACFDDKSIRTYDSFADTCNVSLQEGDSLKGLHGSLGFPCVDEEAKSTSNNSAAAVQRFQDSTTLNCDSTNVNSSTINCNIAVEPSSCRGLDSLVLAFADEQSASKSSRILLSCQSDESNSKLSCKHRLRNNSSVEGEGEFLLLPSDAVLWKSGKPLLSEMKMSRSSSTLSQRPSTASTVLNSIMEMATDSTAALDRTARGLFTATDRSSGAGRRRFSTEFSRPRGYFSFYAEHEQQQLPTEKPTIRRPSREGRCLVHLFLSFSLSLYYSCDKSGLEISNMMHMLQLRRLFHNSKAVTNLISYRRTFFHDDGPSQFPVCSDTSMFDDVNTEMESTEQEELSEELVSLLEKQSLVRLNDKTAVNNLKNAIKYAEKTKHIVTDNIQPMQAVFEHMRLRLRNDDEENFHGCRNDETLFNASKTSHGYFISPLANTTSEK</sequence>
<evidence type="ECO:0000256" key="2">
    <source>
        <dbReference type="ARBA" id="ARBA00004141"/>
    </source>
</evidence>
<comment type="subcellular location">
    <subcellularLocation>
        <location evidence="2">Membrane</location>
        <topology evidence="2">Multi-pass membrane protein</topology>
    </subcellularLocation>
</comment>
<keyword evidence="13 16" id="KW-0472">Membrane</keyword>
<dbReference type="EMBL" id="JYDO01000025">
    <property type="protein sequence ID" value="KRZ76749.1"/>
    <property type="molecule type" value="Genomic_DNA"/>
</dbReference>
<dbReference type="SUPFAM" id="SSF57850">
    <property type="entry name" value="RING/U-box"/>
    <property type="match status" value="3"/>
</dbReference>
<dbReference type="PROSITE" id="PS50089">
    <property type="entry name" value="ZF_RING_2"/>
    <property type="match status" value="1"/>
</dbReference>
<accession>A0A0V1MYB3</accession>
<comment type="similarity">
    <text evidence="14">Belongs to the RBR family. RNF19 subfamily.</text>
</comment>
<evidence type="ECO:0000256" key="4">
    <source>
        <dbReference type="ARBA" id="ARBA00012251"/>
    </source>
</evidence>
<keyword evidence="11" id="KW-0862">Zinc</keyword>
<evidence type="ECO:0000256" key="1">
    <source>
        <dbReference type="ARBA" id="ARBA00001798"/>
    </source>
</evidence>
<dbReference type="InterPro" id="IPR002867">
    <property type="entry name" value="IBR_dom"/>
</dbReference>
<dbReference type="Gene3D" id="3.30.40.10">
    <property type="entry name" value="Zinc/RING finger domain, C3HC4 (zinc finger)"/>
    <property type="match status" value="1"/>
</dbReference>
<evidence type="ECO:0000256" key="16">
    <source>
        <dbReference type="SAM" id="Phobius"/>
    </source>
</evidence>
<feature type="domain" description="RING-type" evidence="18">
    <location>
        <begin position="204"/>
        <end position="421"/>
    </location>
</feature>
<evidence type="ECO:0000259" key="18">
    <source>
        <dbReference type="PROSITE" id="PS51873"/>
    </source>
</evidence>
<evidence type="ECO:0000256" key="12">
    <source>
        <dbReference type="ARBA" id="ARBA00022989"/>
    </source>
</evidence>
<evidence type="ECO:0000256" key="6">
    <source>
        <dbReference type="ARBA" id="ARBA00022692"/>
    </source>
</evidence>
<dbReference type="FunFam" id="1.20.120.1750:FF:000001">
    <property type="entry name" value="RBR-type E3 ubiquitin transferase"/>
    <property type="match status" value="1"/>
</dbReference>
<keyword evidence="10" id="KW-0833">Ubl conjugation pathway</keyword>
<dbReference type="EC" id="2.3.2.31" evidence="4"/>
<keyword evidence="8" id="KW-0677">Repeat</keyword>
<dbReference type="Pfam" id="PF01485">
    <property type="entry name" value="IBR"/>
    <property type="match status" value="1"/>
</dbReference>
<dbReference type="GO" id="GO:0016567">
    <property type="term" value="P:protein ubiquitination"/>
    <property type="evidence" value="ECO:0007669"/>
    <property type="project" value="InterPro"/>
</dbReference>
<keyword evidence="9 15" id="KW-0863">Zinc-finger</keyword>
<dbReference type="GO" id="GO:0016020">
    <property type="term" value="C:membrane"/>
    <property type="evidence" value="ECO:0007669"/>
    <property type="project" value="UniProtKB-SubCell"/>
</dbReference>
<dbReference type="CDD" id="cd20338">
    <property type="entry name" value="BRcat_RBR_RNF19"/>
    <property type="match status" value="1"/>
</dbReference>
<evidence type="ECO:0000256" key="7">
    <source>
        <dbReference type="ARBA" id="ARBA00022723"/>
    </source>
</evidence>
<protein>
    <recommendedName>
        <fullName evidence="4">RBR-type E3 ubiquitin transferase</fullName>
        <ecNumber evidence="4">2.3.2.31</ecNumber>
    </recommendedName>
</protein>
<keyword evidence="7" id="KW-0479">Metal-binding</keyword>
<evidence type="ECO:0000313" key="19">
    <source>
        <dbReference type="EMBL" id="KRZ76749.1"/>
    </source>
</evidence>
<dbReference type="GO" id="GO:0008270">
    <property type="term" value="F:zinc ion binding"/>
    <property type="evidence" value="ECO:0007669"/>
    <property type="project" value="UniProtKB-KW"/>
</dbReference>
<gene>
    <name evidence="19" type="ORF">T10_12673</name>
</gene>
<evidence type="ECO:0000256" key="11">
    <source>
        <dbReference type="ARBA" id="ARBA00022833"/>
    </source>
</evidence>